<gene>
    <name evidence="2" type="ORF">C8Q71DRAFT_468815</name>
</gene>
<feature type="compositionally biased region" description="Pro residues" evidence="1">
    <location>
        <begin position="179"/>
        <end position="189"/>
    </location>
</feature>
<feature type="region of interest" description="Disordered" evidence="1">
    <location>
        <begin position="138"/>
        <end position="360"/>
    </location>
</feature>
<feature type="region of interest" description="Disordered" evidence="1">
    <location>
        <begin position="484"/>
        <end position="549"/>
    </location>
</feature>
<feature type="compositionally biased region" description="Polar residues" evidence="1">
    <location>
        <begin position="401"/>
        <end position="417"/>
    </location>
</feature>
<feature type="compositionally biased region" description="Pro residues" evidence="1">
    <location>
        <begin position="814"/>
        <end position="825"/>
    </location>
</feature>
<dbReference type="RefSeq" id="XP_047781576.1">
    <property type="nucleotide sequence ID" value="XM_047918739.1"/>
</dbReference>
<reference evidence="2 3" key="1">
    <citation type="journal article" date="2021" name="Environ. Microbiol.">
        <title>Gene family expansions and transcriptome signatures uncover fungal adaptations to wood decay.</title>
        <authorList>
            <person name="Hage H."/>
            <person name="Miyauchi S."/>
            <person name="Viragh M."/>
            <person name="Drula E."/>
            <person name="Min B."/>
            <person name="Chaduli D."/>
            <person name="Navarro D."/>
            <person name="Favel A."/>
            <person name="Norest M."/>
            <person name="Lesage-Meessen L."/>
            <person name="Balint B."/>
            <person name="Merenyi Z."/>
            <person name="de Eugenio L."/>
            <person name="Morin E."/>
            <person name="Martinez A.T."/>
            <person name="Baldrian P."/>
            <person name="Stursova M."/>
            <person name="Martinez M.J."/>
            <person name="Novotny C."/>
            <person name="Magnuson J.K."/>
            <person name="Spatafora J.W."/>
            <person name="Maurice S."/>
            <person name="Pangilinan J."/>
            <person name="Andreopoulos W."/>
            <person name="LaButti K."/>
            <person name="Hundley H."/>
            <person name="Na H."/>
            <person name="Kuo A."/>
            <person name="Barry K."/>
            <person name="Lipzen A."/>
            <person name="Henrissat B."/>
            <person name="Riley R."/>
            <person name="Ahrendt S."/>
            <person name="Nagy L.G."/>
            <person name="Grigoriev I.V."/>
            <person name="Martin F."/>
            <person name="Rosso M.N."/>
        </authorList>
    </citation>
    <scope>NUCLEOTIDE SEQUENCE [LARGE SCALE GENOMIC DNA]</scope>
    <source>
        <strain evidence="2 3">CIRM-BRFM 1785</strain>
    </source>
</reference>
<protein>
    <submittedName>
        <fullName evidence="2">Uncharacterized protein</fullName>
    </submittedName>
</protein>
<accession>A0ABQ8KNN9</accession>
<keyword evidence="3" id="KW-1185">Reference proteome</keyword>
<organism evidence="2 3">
    <name type="scientific">Rhodofomes roseus</name>
    <dbReference type="NCBI Taxonomy" id="34475"/>
    <lineage>
        <taxon>Eukaryota</taxon>
        <taxon>Fungi</taxon>
        <taxon>Dikarya</taxon>
        <taxon>Basidiomycota</taxon>
        <taxon>Agaricomycotina</taxon>
        <taxon>Agaricomycetes</taxon>
        <taxon>Polyporales</taxon>
        <taxon>Rhodofomes</taxon>
    </lineage>
</organism>
<feature type="region of interest" description="Disordered" evidence="1">
    <location>
        <begin position="588"/>
        <end position="612"/>
    </location>
</feature>
<evidence type="ECO:0000256" key="1">
    <source>
        <dbReference type="SAM" id="MobiDB-lite"/>
    </source>
</evidence>
<feature type="compositionally biased region" description="Polar residues" evidence="1">
    <location>
        <begin position="594"/>
        <end position="607"/>
    </location>
</feature>
<dbReference type="EMBL" id="JADCUA010000005">
    <property type="protein sequence ID" value="KAH9839926.1"/>
    <property type="molecule type" value="Genomic_DNA"/>
</dbReference>
<feature type="region of interest" description="Disordered" evidence="1">
    <location>
        <begin position="803"/>
        <end position="872"/>
    </location>
</feature>
<sequence>MPLKTPMNPALKRTCKPPDTASIRLASTGVRTSNGTQPLQIEAHESHRPSGGTQERAQFPEKAPGHGLNTNNRQPSHGDASSVAPPACPRYLRPTNASLLRSGAAPEEINSRTRMRSVIAPALIQKNSTVAFGSTIHTSTVEARRKKADAQVPHSNTRGGTKDIKIAPLSSSRRVSPTRPAPPLRPRPTPATVAKTAQRTPARNGSTTYPVAPKTPTSKSITPTFGAEIGRHARSRNIGGATKRTTAPPPTKLPAPTRQPLRNRTAVPSSSTVRGSVVKQDGLSQPGNVSGRKFIPGMRATSRSVTAREKAPVPVASLPSGKRSASTVQDVVAKSNKEAQADGNIPIDAKEATTPSHQEKSCALHAKIDQDDVAGLVLPTVEAIKPEVALIGGHELAASITQDTTVGQDGQPTSPSSEVDADEGGVPAHDDDRFEVAPEDKHEVAMTLEESVSQPGPSDVDVLSDATALEVDVGKLDSSIAEAQQFKRKHDNEDMTTTPSPSDKHEEVANVPIIPTTSKTESIPEVSFDSPVADNADPCTVPLPTDDDEIDTVDEVPIVCIALPADSPTGLEVISSGTETPASTIYSADVSDFDSGNSQDKQTTSLTEDTEGLATEAGDIPSDLEVPAGEASQARPARLAVSDTILSINGLHEEQVGASIEIVDSAGLPAVDAVHELGQNYWKSIFDVSEDESSFVGGSHTDDSMDEEALEKIREELSRPMPEPPIPKFADWVDPVLAMTAVGVIPKDLGEFSGPHGSEQGPVQPTGVYVPHPVAAALALKDSKTGRMGSGFLGMFMGRTSSASSMSSAASRPSTPPLPPSPPVDTPQLIDGSASPDSPSSPFPRSVSPESIPFPVTPPASDTVTAPAVPRPSKLKSLRRLFGVAN</sequence>
<proteinExistence type="predicted"/>
<feature type="compositionally biased region" description="Polar residues" evidence="1">
    <location>
        <begin position="195"/>
        <end position="209"/>
    </location>
</feature>
<feature type="compositionally biased region" description="Polar residues" evidence="1">
    <location>
        <begin position="260"/>
        <end position="274"/>
    </location>
</feature>
<feature type="region of interest" description="Disordered" evidence="1">
    <location>
        <begin position="401"/>
        <end position="433"/>
    </location>
</feature>
<feature type="compositionally biased region" description="Low complexity" evidence="1">
    <location>
        <begin position="833"/>
        <end position="851"/>
    </location>
</feature>
<evidence type="ECO:0000313" key="2">
    <source>
        <dbReference type="EMBL" id="KAH9839926.1"/>
    </source>
</evidence>
<feature type="region of interest" description="Disordered" evidence="1">
    <location>
        <begin position="1"/>
        <end position="114"/>
    </location>
</feature>
<name>A0ABQ8KNN9_9APHY</name>
<comment type="caution">
    <text evidence="2">The sequence shown here is derived from an EMBL/GenBank/DDBJ whole genome shotgun (WGS) entry which is preliminary data.</text>
</comment>
<dbReference type="GeneID" id="71999471"/>
<feature type="compositionally biased region" description="Polar residues" evidence="1">
    <location>
        <begin position="29"/>
        <end position="39"/>
    </location>
</feature>
<dbReference type="Proteomes" id="UP000814176">
    <property type="component" value="Unassembled WGS sequence"/>
</dbReference>
<evidence type="ECO:0000313" key="3">
    <source>
        <dbReference type="Proteomes" id="UP000814176"/>
    </source>
</evidence>
<feature type="compositionally biased region" description="Low complexity" evidence="1">
    <location>
        <begin position="214"/>
        <end position="224"/>
    </location>
</feature>
<feature type="compositionally biased region" description="Low complexity" evidence="1">
    <location>
        <begin position="803"/>
        <end position="813"/>
    </location>
</feature>